<accession>A0A0A9CBH1</accession>
<protein>
    <submittedName>
        <fullName evidence="1">Uncharacterized protein</fullName>
    </submittedName>
</protein>
<reference evidence="1" key="1">
    <citation type="submission" date="2014-09" db="EMBL/GenBank/DDBJ databases">
        <authorList>
            <person name="Magalhaes I.L.F."/>
            <person name="Oliveira U."/>
            <person name="Santos F.R."/>
            <person name="Vidigal T.H.D.A."/>
            <person name="Brescovit A.D."/>
            <person name="Santos A.J."/>
        </authorList>
    </citation>
    <scope>NUCLEOTIDE SEQUENCE</scope>
    <source>
        <tissue evidence="1">Shoot tissue taken approximately 20 cm above the soil surface</tissue>
    </source>
</reference>
<name>A0A0A9CBH1_ARUDO</name>
<dbReference type="EMBL" id="GBRH01226087">
    <property type="protein sequence ID" value="JAD71808.1"/>
    <property type="molecule type" value="Transcribed_RNA"/>
</dbReference>
<reference evidence="1" key="2">
    <citation type="journal article" date="2015" name="Data Brief">
        <title>Shoot transcriptome of the giant reed, Arundo donax.</title>
        <authorList>
            <person name="Barrero R.A."/>
            <person name="Guerrero F.D."/>
            <person name="Moolhuijzen P."/>
            <person name="Goolsby J.A."/>
            <person name="Tidwell J."/>
            <person name="Bellgard S.E."/>
            <person name="Bellgard M.I."/>
        </authorList>
    </citation>
    <scope>NUCLEOTIDE SEQUENCE</scope>
    <source>
        <tissue evidence="1">Shoot tissue taken approximately 20 cm above the soil surface</tissue>
    </source>
</reference>
<proteinExistence type="predicted"/>
<evidence type="ECO:0000313" key="1">
    <source>
        <dbReference type="EMBL" id="JAD71808.1"/>
    </source>
</evidence>
<sequence>MLQNFNMISITKKRRILLLLPGHFLLAVQNLPN</sequence>
<organism evidence="1">
    <name type="scientific">Arundo donax</name>
    <name type="common">Giant reed</name>
    <name type="synonym">Donax arundinaceus</name>
    <dbReference type="NCBI Taxonomy" id="35708"/>
    <lineage>
        <taxon>Eukaryota</taxon>
        <taxon>Viridiplantae</taxon>
        <taxon>Streptophyta</taxon>
        <taxon>Embryophyta</taxon>
        <taxon>Tracheophyta</taxon>
        <taxon>Spermatophyta</taxon>
        <taxon>Magnoliopsida</taxon>
        <taxon>Liliopsida</taxon>
        <taxon>Poales</taxon>
        <taxon>Poaceae</taxon>
        <taxon>PACMAD clade</taxon>
        <taxon>Arundinoideae</taxon>
        <taxon>Arundineae</taxon>
        <taxon>Arundo</taxon>
    </lineage>
</organism>
<dbReference type="AlphaFoldDB" id="A0A0A9CBH1"/>